<keyword evidence="2" id="KW-1185">Reference proteome</keyword>
<protein>
    <submittedName>
        <fullName evidence="1">Protein-tyrosine phosphatase</fullName>
    </submittedName>
</protein>
<proteinExistence type="predicted"/>
<gene>
    <name evidence="1" type="ORF">MML48_9g00003295</name>
</gene>
<evidence type="ECO:0000313" key="2">
    <source>
        <dbReference type="Proteomes" id="UP001056778"/>
    </source>
</evidence>
<name>A0ACB9SS77_HOLOL</name>
<reference evidence="1" key="1">
    <citation type="submission" date="2022-04" db="EMBL/GenBank/DDBJ databases">
        <title>Chromosome-scale genome assembly of Holotrichia oblita Faldermann.</title>
        <authorList>
            <person name="Rongchong L."/>
        </authorList>
    </citation>
    <scope>NUCLEOTIDE SEQUENCE</scope>
    <source>
        <strain evidence="1">81SQS9</strain>
    </source>
</reference>
<dbReference type="Proteomes" id="UP001056778">
    <property type="component" value="Chromosome 9"/>
</dbReference>
<dbReference type="EMBL" id="CM043023">
    <property type="protein sequence ID" value="KAI4455000.1"/>
    <property type="molecule type" value="Genomic_DNA"/>
</dbReference>
<organism evidence="1 2">
    <name type="scientific">Holotrichia oblita</name>
    <name type="common">Chafer beetle</name>
    <dbReference type="NCBI Taxonomy" id="644536"/>
    <lineage>
        <taxon>Eukaryota</taxon>
        <taxon>Metazoa</taxon>
        <taxon>Ecdysozoa</taxon>
        <taxon>Arthropoda</taxon>
        <taxon>Hexapoda</taxon>
        <taxon>Insecta</taxon>
        <taxon>Pterygota</taxon>
        <taxon>Neoptera</taxon>
        <taxon>Endopterygota</taxon>
        <taxon>Coleoptera</taxon>
        <taxon>Polyphaga</taxon>
        <taxon>Scarabaeiformia</taxon>
        <taxon>Scarabaeidae</taxon>
        <taxon>Melolonthinae</taxon>
        <taxon>Holotrichia</taxon>
    </lineage>
</organism>
<comment type="caution">
    <text evidence="1">The sequence shown here is derived from an EMBL/GenBank/DDBJ whole genome shotgun (WGS) entry which is preliminary data.</text>
</comment>
<evidence type="ECO:0000313" key="1">
    <source>
        <dbReference type="EMBL" id="KAI4455000.1"/>
    </source>
</evidence>
<sequence length="711" mass="81076">MFPADSKIENEINKPDDVPLRKERNFPHLDLSTNTNQPVLVIQSPKTPTLSRKLKAVSLDSDPPKQSTHLDVSRDVFSMPNTPKRQIKQKITCDFDENNLSNFGSNSSISGSQTLKTLPEVMTLQDFSDNRTEPIKFKAKGLLERRGSNASLTIDLGSNSSIAEVKSVPFVKLNPAKSVNNLNLSSFGSDKCTCPKKCDGQSVILERKSSKEFDRRKSQTHMEKCDNCTIYESEPSKSDLCRNRCQVFNKKCACLCNHKSRRKSLSNENLYVPRCNYCQSDGGKECGANAKGYRKACYPRQADIDTSQMLSEEFKSHLQNIQYLQTAGNVLTIADLRSTCEVGRVPKLHKEFWEVPLNLQEKCIVSGSQNRNRYKSVLPNEHSRVHLPAPQSYIHANYIKGPDYTETAYIATQGPMAHTCEDFWEMVWTNKCNCIVMLTGLVEKGRSKCELYFPLGKKGPSNEPSYYSVTTTKIHDRFTFDSRSTTLQYEEEETVTFEELNIVQHGKFEIIYDSEENLDECVIRRLELVRSDEKRTDNRVIHHYWFPNWQDHKMANPEQVLKIALHVLDLMNRKNQEEKFDNNAISSKKTKRNDDNSKDMVVDTVKVINRMGMSRHLHNGGLPKNFKQRSVEKKKSPEGRPVPIIAHCSAGIGRTGCFLAILNGIQQLRSNFNVDVLAILCSLRLHRGGMVQNAEQYELIHRVLNLYVDLM</sequence>
<accession>A0ACB9SS77</accession>